<reference evidence="2 3" key="1">
    <citation type="submission" date="2015-05" db="EMBL/GenBank/DDBJ databases">
        <title>Distinctive expansion of gene families associated with plant cell wall degradation and secondary metabolism in the genomes of grapevine trunk pathogens.</title>
        <authorList>
            <person name="Lawrence D.P."/>
            <person name="Travadon R."/>
            <person name="Rolshausen P.E."/>
            <person name="Baumgartner K."/>
        </authorList>
    </citation>
    <scope>NUCLEOTIDE SEQUENCE [LARGE SCALE GENOMIC DNA]</scope>
    <source>
        <strain evidence="2">UCRPC4</strain>
    </source>
</reference>
<evidence type="ECO:0000313" key="3">
    <source>
        <dbReference type="Proteomes" id="UP000053317"/>
    </source>
</evidence>
<protein>
    <submittedName>
        <fullName evidence="2">Uncharacterized protein</fullName>
    </submittedName>
</protein>
<accession>A0A0G2DTF2</accession>
<reference evidence="2 3" key="2">
    <citation type="submission" date="2015-05" db="EMBL/GenBank/DDBJ databases">
        <authorList>
            <person name="Morales-Cruz A."/>
            <person name="Amrine K.C."/>
            <person name="Cantu D."/>
        </authorList>
    </citation>
    <scope>NUCLEOTIDE SEQUENCE [LARGE SCALE GENOMIC DNA]</scope>
    <source>
        <strain evidence="2">UCRPC4</strain>
    </source>
</reference>
<dbReference type="OrthoDB" id="10254945at2759"/>
<organism evidence="2 3">
    <name type="scientific">Phaeomoniella chlamydospora</name>
    <name type="common">Phaeoacremonium chlamydosporum</name>
    <dbReference type="NCBI Taxonomy" id="158046"/>
    <lineage>
        <taxon>Eukaryota</taxon>
        <taxon>Fungi</taxon>
        <taxon>Dikarya</taxon>
        <taxon>Ascomycota</taxon>
        <taxon>Pezizomycotina</taxon>
        <taxon>Eurotiomycetes</taxon>
        <taxon>Chaetothyriomycetidae</taxon>
        <taxon>Phaeomoniellales</taxon>
        <taxon>Phaeomoniellaceae</taxon>
        <taxon>Phaeomoniella</taxon>
    </lineage>
</organism>
<evidence type="ECO:0000256" key="1">
    <source>
        <dbReference type="SAM" id="MobiDB-lite"/>
    </source>
</evidence>
<dbReference type="EMBL" id="LCWF01000246">
    <property type="protein sequence ID" value="KKY13944.1"/>
    <property type="molecule type" value="Genomic_DNA"/>
</dbReference>
<evidence type="ECO:0000313" key="2">
    <source>
        <dbReference type="EMBL" id="KKY13944.1"/>
    </source>
</evidence>
<dbReference type="Proteomes" id="UP000053317">
    <property type="component" value="Unassembled WGS sequence"/>
</dbReference>
<dbReference type="AlphaFoldDB" id="A0A0G2DTF2"/>
<keyword evidence="3" id="KW-1185">Reference proteome</keyword>
<sequence>MHAMAGPGDNLIYPQVPTADGELAGGISPSETMRVEDEVFDNFQAGASVADLEAITQIDSMMHEKSFTPRYDVRQQVPLLDIPSDFRLDSNEETHFSTAAQWAQWAEGPMAAYDYIEYGSISGYRHQKRINGFVPEELVRSGALSCVPCRRNDLINPVHPIFRYENFINCDRKVYDELLPAFRLATNWLMHSACRYFWTTLLWGRRVIDTGKTMELGQLTFRISRFNMKPTEQNSRLYELYLNQLASRISFTFSKRVWHDHSAYGLASFPVTRNLGAIDNHPWSKDARVLLMHDFYTQAAKLASLQYPDEAMRLRFHFFTAVNVCHELSHCIEAKTSETHLMKMYRDHGPKKFDALFSHLLNVRQEAIFEDQKQCEIGRAFEEYFFGGTVQPINYRCDALDGLFVYTENQVDPLNTIAYSIPMGYIEEQQQQDFWDRLKGKRVPRDYFRIPKVGAAGMRTSTTSTRSLRSWLQDREENLTADKDVVMDDTPNLKVSQVAAVQTRFVHGTSQLIRERPALRCPPSQDVACTKVLLLENEQMHTTSCESECLEQGQRRLSECGFKPASNSTASSAPGEEEQDIAQKGPGSLTVADKWKLTEEYFCLVHKCSPLTFLSLRAAGRCEGLPENLTPRNKASWQKAEIDMLVELRFLLGREWRSSADGHARDARIAMIAQKWEWCEELAVYNGETRLSFYQKRAGADESMIFSRQFSPILPSSWGEEEQNMLEEKRKTFADHLQKWNWFEEFVKLEHGVSRQEFLERKHQGLFNFRDFPLLDPGNPHSWGVRERDNLKRLRQELSPLRRHQKWKWLIQAWVLQGRSIPDWFFAQRDGSLWQVFLKQHPEWDPDNVHSWQTHHVETLLAEIEQLYAATDSAPANSDMVQAHKEIVGKQDRLITSYFKVTTAGSSGE</sequence>
<comment type="caution">
    <text evidence="2">The sequence shown here is derived from an EMBL/GenBank/DDBJ whole genome shotgun (WGS) entry which is preliminary data.</text>
</comment>
<feature type="region of interest" description="Disordered" evidence="1">
    <location>
        <begin position="561"/>
        <end position="585"/>
    </location>
</feature>
<name>A0A0G2DTF2_PHACM</name>
<proteinExistence type="predicted"/>
<gene>
    <name evidence="2" type="ORF">UCRPC4_g06888</name>
</gene>